<comment type="similarity">
    <text evidence="1">Belongs to the CdaR family.</text>
</comment>
<dbReference type="InterPro" id="IPR041522">
    <property type="entry name" value="CdaR_GGDEF"/>
</dbReference>
<proteinExistence type="inferred from homology"/>
<keyword evidence="6" id="KW-1185">Reference proteome</keyword>
<dbReference type="AlphaFoldDB" id="A0A8J8MMG3"/>
<dbReference type="InterPro" id="IPR042070">
    <property type="entry name" value="PucR_C-HTH_sf"/>
</dbReference>
<dbReference type="Pfam" id="PF13556">
    <property type="entry name" value="HTH_30"/>
    <property type="match status" value="1"/>
</dbReference>
<dbReference type="EMBL" id="CP058649">
    <property type="protein sequence ID" value="QUI24186.1"/>
    <property type="molecule type" value="Genomic_DNA"/>
</dbReference>
<protein>
    <submittedName>
        <fullName evidence="5">Helix-turn-helix domain-containing protein</fullName>
    </submittedName>
</protein>
<gene>
    <name evidence="5" type="ORF">HZI73_18655</name>
</gene>
<evidence type="ECO:0000259" key="2">
    <source>
        <dbReference type="Pfam" id="PF05651"/>
    </source>
</evidence>
<dbReference type="Pfam" id="PF17853">
    <property type="entry name" value="GGDEF_2"/>
    <property type="match status" value="1"/>
</dbReference>
<dbReference type="PANTHER" id="PTHR33744:SF15">
    <property type="entry name" value="CARBOHYDRATE DIACID REGULATOR"/>
    <property type="match status" value="1"/>
</dbReference>
<evidence type="ECO:0000313" key="6">
    <source>
        <dbReference type="Proteomes" id="UP000683246"/>
    </source>
</evidence>
<feature type="domain" description="PucR C-terminal helix-turn-helix" evidence="3">
    <location>
        <begin position="324"/>
        <end position="378"/>
    </location>
</feature>
<evidence type="ECO:0000259" key="3">
    <source>
        <dbReference type="Pfam" id="PF13556"/>
    </source>
</evidence>
<dbReference type="InterPro" id="IPR051448">
    <property type="entry name" value="CdaR-like_regulators"/>
</dbReference>
<feature type="domain" description="CdaR GGDEF-like" evidence="4">
    <location>
        <begin position="148"/>
        <end position="276"/>
    </location>
</feature>
<dbReference type="Pfam" id="PF05651">
    <property type="entry name" value="Diacid_rec"/>
    <property type="match status" value="1"/>
</dbReference>
<dbReference type="InterPro" id="IPR025736">
    <property type="entry name" value="PucR_C-HTH_dom"/>
</dbReference>
<dbReference type="KEGG" id="vpy:HZI73_18655"/>
<sequence>MVLNQELAQKLVDQIMDNLGYNINIMNDLGVIIASGSKERIGKYHKIAEEVIKKKCRIDIDEEDEAKYEGVKQGINMPFYYQHAIAGVIGITGSPKELENTAELVRMSTELMLEQQALKERIYHHQSQKTFFINRLLAVHYDYDWETTKNWGAKLGYNLTIPRVVCLLSLNNLNHVVETSPLLTKEKVKEHIISSIKATASHNKQDISSYINVDEIIIFKTFKQDENHLKEHIEGYFIEIQKALEGLHVEWSVSVGNYHPSQHGYAESYREAKLLLNNAKQKGKQIIFAKDHIFELLFASVHKGLLDTYLKPLAEKILDSQHMFETIEALIENNMSLVHAAKALYIHRNTMIFRMNKLKEYLNLNPIHNEKDRMLLHVIYLYIKHYKS</sequence>
<reference evidence="5" key="1">
    <citation type="submission" date="2020-07" db="EMBL/GenBank/DDBJ databases">
        <title>Vallitalea pronyensis genome.</title>
        <authorList>
            <person name="Postec A."/>
        </authorList>
    </citation>
    <scope>NUCLEOTIDE SEQUENCE</scope>
    <source>
        <strain evidence="5">FatNI3</strain>
    </source>
</reference>
<dbReference type="PANTHER" id="PTHR33744">
    <property type="entry name" value="CARBOHYDRATE DIACID REGULATOR"/>
    <property type="match status" value="1"/>
</dbReference>
<dbReference type="Proteomes" id="UP000683246">
    <property type="component" value="Chromosome"/>
</dbReference>
<accession>A0A8J8MMG3</accession>
<evidence type="ECO:0000256" key="1">
    <source>
        <dbReference type="ARBA" id="ARBA00006754"/>
    </source>
</evidence>
<feature type="domain" description="Putative sugar diacid recognition" evidence="2">
    <location>
        <begin position="3"/>
        <end position="134"/>
    </location>
</feature>
<evidence type="ECO:0000313" key="5">
    <source>
        <dbReference type="EMBL" id="QUI24186.1"/>
    </source>
</evidence>
<dbReference type="InterPro" id="IPR008599">
    <property type="entry name" value="Diacid_rec"/>
</dbReference>
<evidence type="ECO:0000259" key="4">
    <source>
        <dbReference type="Pfam" id="PF17853"/>
    </source>
</evidence>
<dbReference type="Gene3D" id="1.10.10.2840">
    <property type="entry name" value="PucR C-terminal helix-turn-helix domain"/>
    <property type="match status" value="1"/>
</dbReference>
<dbReference type="RefSeq" id="WP_212694880.1">
    <property type="nucleotide sequence ID" value="NZ_CP058649.1"/>
</dbReference>
<organism evidence="5 6">
    <name type="scientific">Vallitalea pronyensis</name>
    <dbReference type="NCBI Taxonomy" id="1348613"/>
    <lineage>
        <taxon>Bacteria</taxon>
        <taxon>Bacillati</taxon>
        <taxon>Bacillota</taxon>
        <taxon>Clostridia</taxon>
        <taxon>Lachnospirales</taxon>
        <taxon>Vallitaleaceae</taxon>
        <taxon>Vallitalea</taxon>
    </lineage>
</organism>
<name>A0A8J8MMG3_9FIRM</name>